<dbReference type="CDD" id="cd12148">
    <property type="entry name" value="fungal_TF_MHR"/>
    <property type="match status" value="1"/>
</dbReference>
<proteinExistence type="predicted"/>
<keyword evidence="2" id="KW-0862">Zinc</keyword>
<dbReference type="PANTHER" id="PTHR47660:SF2">
    <property type="entry name" value="TRANSCRIPTION FACTOR WITH C2H2 AND ZN(2)-CYS(6) DNA BINDING DOMAIN (EUROFUNG)"/>
    <property type="match status" value="1"/>
</dbReference>
<dbReference type="GO" id="GO:0003677">
    <property type="term" value="F:DNA binding"/>
    <property type="evidence" value="ECO:0007669"/>
    <property type="project" value="InterPro"/>
</dbReference>
<gene>
    <name evidence="8" type="ORF">GTA08_BOTSDO13931</name>
</gene>
<protein>
    <submittedName>
        <fullName evidence="8">Transcription factor</fullName>
    </submittedName>
</protein>
<name>A0A8H4NCS0_9PEZI</name>
<feature type="region of interest" description="Disordered" evidence="6">
    <location>
        <begin position="540"/>
        <end position="570"/>
    </location>
</feature>
<keyword evidence="9" id="KW-1185">Reference proteome</keyword>
<evidence type="ECO:0000313" key="9">
    <source>
        <dbReference type="Proteomes" id="UP000572817"/>
    </source>
</evidence>
<evidence type="ECO:0000313" key="8">
    <source>
        <dbReference type="EMBL" id="KAF4310542.1"/>
    </source>
</evidence>
<evidence type="ECO:0000256" key="6">
    <source>
        <dbReference type="SAM" id="MobiDB-lite"/>
    </source>
</evidence>
<keyword evidence="4" id="KW-0804">Transcription</keyword>
<evidence type="ECO:0000256" key="2">
    <source>
        <dbReference type="ARBA" id="ARBA00022833"/>
    </source>
</evidence>
<comment type="caution">
    <text evidence="8">The sequence shown here is derived from an EMBL/GenBank/DDBJ whole genome shotgun (WGS) entry which is preliminary data.</text>
</comment>
<keyword evidence="5" id="KW-0539">Nucleus</keyword>
<dbReference type="PANTHER" id="PTHR47660">
    <property type="entry name" value="TRANSCRIPTION FACTOR WITH C2H2 AND ZN(2)-CYS(6) DNA BINDING DOMAIN (EUROFUNG)-RELATED-RELATED"/>
    <property type="match status" value="1"/>
</dbReference>
<dbReference type="OrthoDB" id="654211at2759"/>
<keyword evidence="3" id="KW-0805">Transcription regulation</keyword>
<organism evidence="8 9">
    <name type="scientific">Botryosphaeria dothidea</name>
    <dbReference type="NCBI Taxonomy" id="55169"/>
    <lineage>
        <taxon>Eukaryota</taxon>
        <taxon>Fungi</taxon>
        <taxon>Dikarya</taxon>
        <taxon>Ascomycota</taxon>
        <taxon>Pezizomycotina</taxon>
        <taxon>Dothideomycetes</taxon>
        <taxon>Dothideomycetes incertae sedis</taxon>
        <taxon>Botryosphaeriales</taxon>
        <taxon>Botryosphaeriaceae</taxon>
        <taxon>Botryosphaeria</taxon>
    </lineage>
</organism>
<dbReference type="GO" id="GO:0008270">
    <property type="term" value="F:zinc ion binding"/>
    <property type="evidence" value="ECO:0007669"/>
    <property type="project" value="InterPro"/>
</dbReference>
<dbReference type="InterPro" id="IPR007219">
    <property type="entry name" value="XnlR_reg_dom"/>
</dbReference>
<reference evidence="8" key="1">
    <citation type="submission" date="2020-04" db="EMBL/GenBank/DDBJ databases">
        <title>Genome Assembly and Annotation of Botryosphaeria dothidea sdau 11-99, a Latent Pathogen of Apple Fruit Ring Rot in China.</title>
        <authorList>
            <person name="Yu C."/>
            <person name="Diao Y."/>
            <person name="Lu Q."/>
            <person name="Zhao J."/>
            <person name="Cui S."/>
            <person name="Peng C."/>
            <person name="He B."/>
            <person name="Liu H."/>
        </authorList>
    </citation>
    <scope>NUCLEOTIDE SEQUENCE [LARGE SCALE GENOMIC DNA]</scope>
    <source>
        <strain evidence="8">Sdau11-99</strain>
    </source>
</reference>
<dbReference type="Proteomes" id="UP000572817">
    <property type="component" value="Unassembled WGS sequence"/>
</dbReference>
<evidence type="ECO:0000256" key="4">
    <source>
        <dbReference type="ARBA" id="ARBA00023163"/>
    </source>
</evidence>
<feature type="domain" description="Xylanolytic transcriptional activator regulatory" evidence="7">
    <location>
        <begin position="47"/>
        <end position="236"/>
    </location>
</feature>
<sequence>MHVAPVPEDKMARISTFINQQNCSHTVFQSSPAPIEPDPEVLGRFVQLYFEYFHPIMPILHKPTFNKRETPWLLVLAVATVGGHYARGPGPLKFVSTLREYLRRAVIISLEGDQSKLLQIWFAQVVLLSHISMIYSGKKQLVLAALYQRNLLNVLCKGISAGFKSAVQYGREFNRKAGVEDWLDRELAGRVIYATWLLDCQHSLHCDLPPPSISPRELALPLPCGQDIWNTPVEQIDQAPQELATLHEMLHGIQAGDRFPGVGEFAQRIAVTGVYYESRVVLQAAGSLQQAHIMGASGMDGAHLPSADPIRSVGADGIYNSWRQSAVDALTCLGPRAGCTDVLGQQLLHYVSIRLLVPLTRLCALTGWMASEQATAEARQELRAWIRHDGENARRAVMHAARLFGLLRTQATNSYFEAHYVLLASLTLWAYALLEPEAVDQDSRAHALSMLAASSSSHGVSVRLDAIEEAAGMEQWTRYGMALVPNVAGVGSMQGQAGALRVVGEAQRLLVQRASWPISQKFAAVLADLALLCGAVASTARQSPPHSTTATDPKEEPDQTAPTPALLVPL</sequence>
<dbReference type="AlphaFoldDB" id="A0A8H4NCS0"/>
<keyword evidence="1" id="KW-0479">Metal-binding</keyword>
<evidence type="ECO:0000256" key="1">
    <source>
        <dbReference type="ARBA" id="ARBA00022723"/>
    </source>
</evidence>
<dbReference type="Pfam" id="PF04082">
    <property type="entry name" value="Fungal_trans"/>
    <property type="match status" value="1"/>
</dbReference>
<evidence type="ECO:0000259" key="7">
    <source>
        <dbReference type="Pfam" id="PF04082"/>
    </source>
</evidence>
<accession>A0A8H4NCS0</accession>
<evidence type="ECO:0000256" key="3">
    <source>
        <dbReference type="ARBA" id="ARBA00023015"/>
    </source>
</evidence>
<feature type="compositionally biased region" description="Polar residues" evidence="6">
    <location>
        <begin position="540"/>
        <end position="551"/>
    </location>
</feature>
<dbReference type="EMBL" id="WWBZ02000014">
    <property type="protein sequence ID" value="KAF4310542.1"/>
    <property type="molecule type" value="Genomic_DNA"/>
</dbReference>
<evidence type="ECO:0000256" key="5">
    <source>
        <dbReference type="ARBA" id="ARBA00023242"/>
    </source>
</evidence>
<dbReference type="GO" id="GO:0006351">
    <property type="term" value="P:DNA-templated transcription"/>
    <property type="evidence" value="ECO:0007669"/>
    <property type="project" value="InterPro"/>
</dbReference>